<dbReference type="Pfam" id="PF00883">
    <property type="entry name" value="Peptidase_M17"/>
    <property type="match status" value="1"/>
</dbReference>
<gene>
    <name evidence="8" type="ORF">INT45_006241</name>
</gene>
<evidence type="ECO:0000313" key="8">
    <source>
        <dbReference type="EMBL" id="KAG2217987.1"/>
    </source>
</evidence>
<proteinExistence type="inferred from homology"/>
<accession>A0A8H7VGF9</accession>
<evidence type="ECO:0000256" key="5">
    <source>
        <dbReference type="ARBA" id="ARBA00022670"/>
    </source>
</evidence>
<evidence type="ECO:0000256" key="6">
    <source>
        <dbReference type="ARBA" id="ARBA00022801"/>
    </source>
</evidence>
<feature type="domain" description="Cytosol aminopeptidase" evidence="7">
    <location>
        <begin position="365"/>
        <end position="372"/>
    </location>
</feature>
<dbReference type="InterPro" id="IPR043472">
    <property type="entry name" value="Macro_dom-like"/>
</dbReference>
<keyword evidence="5" id="KW-0645">Protease</keyword>
<dbReference type="GO" id="GO:0006508">
    <property type="term" value="P:proteolysis"/>
    <property type="evidence" value="ECO:0007669"/>
    <property type="project" value="UniProtKB-KW"/>
</dbReference>
<dbReference type="EMBL" id="JAEPRB010000259">
    <property type="protein sequence ID" value="KAG2217987.1"/>
    <property type="molecule type" value="Genomic_DNA"/>
</dbReference>
<comment type="similarity">
    <text evidence="3">Belongs to the peptidase M17 family.</text>
</comment>
<dbReference type="InterPro" id="IPR011356">
    <property type="entry name" value="Leucine_aapep/pepB"/>
</dbReference>
<reference evidence="8 9" key="1">
    <citation type="submission" date="2020-12" db="EMBL/GenBank/DDBJ databases">
        <title>Metabolic potential, ecology and presence of endohyphal bacteria is reflected in genomic diversity of Mucoromycotina.</title>
        <authorList>
            <person name="Muszewska A."/>
            <person name="Okrasinska A."/>
            <person name="Steczkiewicz K."/>
            <person name="Drgas O."/>
            <person name="Orlowska M."/>
            <person name="Perlinska-Lenart U."/>
            <person name="Aleksandrzak-Piekarczyk T."/>
            <person name="Szatraj K."/>
            <person name="Zielenkiewicz U."/>
            <person name="Pilsyk S."/>
            <person name="Malc E."/>
            <person name="Mieczkowski P."/>
            <person name="Kruszewska J.S."/>
            <person name="Biernat P."/>
            <person name="Pawlowska J."/>
        </authorList>
    </citation>
    <scope>NUCLEOTIDE SEQUENCE [LARGE SCALE GENOMIC DNA]</scope>
    <source>
        <strain evidence="8 9">CBS 142.35</strain>
    </source>
</reference>
<dbReference type="PANTHER" id="PTHR11963">
    <property type="entry name" value="LEUCINE AMINOPEPTIDASE-RELATED"/>
    <property type="match status" value="1"/>
</dbReference>
<keyword evidence="4" id="KW-0031">Aminopeptidase</keyword>
<dbReference type="Gene3D" id="3.40.220.10">
    <property type="entry name" value="Leucine Aminopeptidase, subunit E, domain 1"/>
    <property type="match status" value="1"/>
</dbReference>
<dbReference type="Proteomes" id="UP000646827">
    <property type="component" value="Unassembled WGS sequence"/>
</dbReference>
<sequence>MNRILQAGKSIAGVTCNSPLRRTGVRYFTNPQCYDGIVLGAYTDGELTLANTSTQHIQSSTRNKILEQLKKSNFKKVGDVRLLYGVGDVDQVAVVSLGNKHEATQDHSSIMETARSAAAIGVQTLKKQKAKNVGVDISIDPHGAAEGAMLAQFTFDKLKQQENEEGEKRDTLFNVGPFGENTSNHNEPLNWETGQIYGMSQNLARMLMTTPANLMTPKTFSEEVAYLLAGMDNIDILVHDKEWAIRQKMNSFLSVAQGSDEPLRFLEIHYKGGNETDPVYGLVGKGITFDSGGISLKPGAGMELMKGDMGGAATVAATMYGISKLKLPVNVVAVTPLAENLPSGRATKPGDVVRAMNGKSIEVINTDAEGRLILADALYYISSKYEPASIIDIATLTGAQVIALGNVFAGVFTNSDKLWKQLHQAGNMTRDEFWRMPLHDAYLKPMKESLVADLVNSASRDGGAAKAAIFLREFLADKNIPWAHLDIASIMNDTELAKGFEIKGMTGRPTRSIIEYLRSHT</sequence>
<dbReference type="SUPFAM" id="SSF53187">
    <property type="entry name" value="Zn-dependent exopeptidases"/>
    <property type="match status" value="1"/>
</dbReference>
<dbReference type="PRINTS" id="PR00481">
    <property type="entry name" value="LAMNOPPTDASE"/>
</dbReference>
<dbReference type="HAMAP" id="MF_00181">
    <property type="entry name" value="Cytosol_peptidase_M17"/>
    <property type="match status" value="1"/>
</dbReference>
<name>A0A8H7VGF9_9FUNG</name>
<dbReference type="GO" id="GO:0030145">
    <property type="term" value="F:manganese ion binding"/>
    <property type="evidence" value="ECO:0007669"/>
    <property type="project" value="InterPro"/>
</dbReference>
<comment type="caution">
    <text evidence="8">The sequence shown here is derived from an EMBL/GenBank/DDBJ whole genome shotgun (WGS) entry which is preliminary data.</text>
</comment>
<evidence type="ECO:0000313" key="9">
    <source>
        <dbReference type="Proteomes" id="UP000646827"/>
    </source>
</evidence>
<dbReference type="SUPFAM" id="SSF52949">
    <property type="entry name" value="Macro domain-like"/>
    <property type="match status" value="1"/>
</dbReference>
<protein>
    <recommendedName>
        <fullName evidence="7">Cytosol aminopeptidase domain-containing protein</fullName>
    </recommendedName>
</protein>
<dbReference type="Gene3D" id="3.40.630.10">
    <property type="entry name" value="Zn peptidases"/>
    <property type="match status" value="1"/>
</dbReference>
<evidence type="ECO:0000256" key="3">
    <source>
        <dbReference type="ARBA" id="ARBA00009528"/>
    </source>
</evidence>
<dbReference type="OrthoDB" id="412814at2759"/>
<comment type="catalytic activity">
    <reaction evidence="1">
        <text>Release of an N-terminal amino acid, Xaa-|-Yaa-, in which Xaa is preferably Leu, but may be other amino acids including Pro although not Arg or Lys, and Yaa may be Pro. Amino acid amides and methyl esters are also readily hydrolyzed, but rates on arylamides are exceedingly low.</text>
        <dbReference type="EC" id="3.4.11.1"/>
    </reaction>
</comment>
<dbReference type="InterPro" id="IPR023042">
    <property type="entry name" value="Peptidase_M17_leu_NH2_pept"/>
</dbReference>
<evidence type="ECO:0000256" key="4">
    <source>
        <dbReference type="ARBA" id="ARBA00022438"/>
    </source>
</evidence>
<comment type="catalytic activity">
    <reaction evidence="2">
        <text>Release of N-terminal proline from a peptide.</text>
        <dbReference type="EC" id="3.4.11.5"/>
    </reaction>
</comment>
<dbReference type="InterPro" id="IPR008283">
    <property type="entry name" value="Peptidase_M17_N"/>
</dbReference>
<evidence type="ECO:0000256" key="2">
    <source>
        <dbReference type="ARBA" id="ARBA00001585"/>
    </source>
</evidence>
<evidence type="ECO:0000256" key="1">
    <source>
        <dbReference type="ARBA" id="ARBA00000135"/>
    </source>
</evidence>
<dbReference type="AlphaFoldDB" id="A0A8H7VGF9"/>
<organism evidence="8 9">
    <name type="scientific">Circinella minor</name>
    <dbReference type="NCBI Taxonomy" id="1195481"/>
    <lineage>
        <taxon>Eukaryota</taxon>
        <taxon>Fungi</taxon>
        <taxon>Fungi incertae sedis</taxon>
        <taxon>Mucoromycota</taxon>
        <taxon>Mucoromycotina</taxon>
        <taxon>Mucoromycetes</taxon>
        <taxon>Mucorales</taxon>
        <taxon>Lichtheimiaceae</taxon>
        <taxon>Circinella</taxon>
    </lineage>
</organism>
<keyword evidence="9" id="KW-1185">Reference proteome</keyword>
<evidence type="ECO:0000259" key="7">
    <source>
        <dbReference type="PROSITE" id="PS00631"/>
    </source>
</evidence>
<dbReference type="PROSITE" id="PS00631">
    <property type="entry name" value="CYTOSOL_AP"/>
    <property type="match status" value="1"/>
</dbReference>
<dbReference type="GO" id="GO:0005737">
    <property type="term" value="C:cytoplasm"/>
    <property type="evidence" value="ECO:0007669"/>
    <property type="project" value="InterPro"/>
</dbReference>
<dbReference type="InterPro" id="IPR000819">
    <property type="entry name" value="Peptidase_M17_C"/>
</dbReference>
<dbReference type="CDD" id="cd00433">
    <property type="entry name" value="Peptidase_M17"/>
    <property type="match status" value="1"/>
</dbReference>
<dbReference type="Pfam" id="PF02789">
    <property type="entry name" value="Peptidase_M17_N"/>
    <property type="match status" value="1"/>
</dbReference>
<dbReference type="PANTHER" id="PTHR11963:SF23">
    <property type="entry name" value="CYTOSOL AMINOPEPTIDASE"/>
    <property type="match status" value="1"/>
</dbReference>
<keyword evidence="6" id="KW-0378">Hydrolase</keyword>
<dbReference type="GO" id="GO:0070006">
    <property type="term" value="F:metalloaminopeptidase activity"/>
    <property type="evidence" value="ECO:0007669"/>
    <property type="project" value="InterPro"/>
</dbReference>